<protein>
    <recommendedName>
        <fullName evidence="4">Copper ABC transporter substrate-binding protein</fullName>
    </recommendedName>
</protein>
<dbReference type="AlphaFoldDB" id="A0A1B8HTX6"/>
<comment type="caution">
    <text evidence="2">The sequence shown here is derived from an EMBL/GenBank/DDBJ whole genome shotgun (WGS) entry which is preliminary data.</text>
</comment>
<reference evidence="3" key="1">
    <citation type="submission" date="2016-06" db="EMBL/GenBank/DDBJ databases">
        <authorList>
            <person name="Butler K."/>
        </authorList>
    </citation>
    <scope>NUCLEOTIDE SEQUENCE [LARGE SCALE GENOMIC DNA]</scope>
    <source>
        <strain evidence="3">GCSL-Mp20</strain>
    </source>
</reference>
<dbReference type="Proteomes" id="UP000092377">
    <property type="component" value="Unassembled WGS sequence"/>
</dbReference>
<evidence type="ECO:0008006" key="4">
    <source>
        <dbReference type="Google" id="ProtNLM"/>
    </source>
</evidence>
<feature type="signal peptide" evidence="1">
    <location>
        <begin position="1"/>
        <end position="22"/>
    </location>
</feature>
<organism evidence="2 3">
    <name type="scientific">Morganella psychrotolerans</name>
    <dbReference type="NCBI Taxonomy" id="368603"/>
    <lineage>
        <taxon>Bacteria</taxon>
        <taxon>Pseudomonadati</taxon>
        <taxon>Pseudomonadota</taxon>
        <taxon>Gammaproteobacteria</taxon>
        <taxon>Enterobacterales</taxon>
        <taxon>Morganellaceae</taxon>
        <taxon>Morganella</taxon>
    </lineage>
</organism>
<name>A0A1B8HTX6_9GAMM</name>
<dbReference type="Gene3D" id="2.40.50.320">
    <property type="entry name" value="Copper binding periplasmic protein CusF"/>
    <property type="match status" value="1"/>
</dbReference>
<keyword evidence="3" id="KW-1185">Reference proteome</keyword>
<accession>A0A1B8HTX6</accession>
<feature type="chain" id="PRO_5008610158" description="Copper ABC transporter substrate-binding protein" evidence="1">
    <location>
        <begin position="23"/>
        <end position="113"/>
    </location>
</feature>
<proteinExistence type="predicted"/>
<dbReference type="Pfam" id="PF11604">
    <property type="entry name" value="CusF_Ec"/>
    <property type="match status" value="1"/>
</dbReference>
<dbReference type="EMBL" id="LZEY01000001">
    <property type="protein sequence ID" value="OBU13221.1"/>
    <property type="molecule type" value="Genomic_DNA"/>
</dbReference>
<evidence type="ECO:0000313" key="2">
    <source>
        <dbReference type="EMBL" id="OBU13221.1"/>
    </source>
</evidence>
<dbReference type="InterPro" id="IPR021647">
    <property type="entry name" value="CusF_Ec"/>
</dbReference>
<dbReference type="RefSeq" id="WP_067398021.1">
    <property type="nucleotide sequence ID" value="NZ_LZEY01000001.1"/>
</dbReference>
<dbReference type="OrthoDB" id="5771277at2"/>
<gene>
    <name evidence="2" type="ORF">AYY18_00205</name>
</gene>
<evidence type="ECO:0000313" key="3">
    <source>
        <dbReference type="Proteomes" id="UP000092377"/>
    </source>
</evidence>
<dbReference type="InterPro" id="IPR042230">
    <property type="entry name" value="CusF_sf"/>
</dbReference>
<evidence type="ECO:0000256" key="1">
    <source>
        <dbReference type="SAM" id="SignalP"/>
    </source>
</evidence>
<keyword evidence="1" id="KW-0732">Signal</keyword>
<sequence>MRLSLIITLLTGMAAFSLPASANETHHTASAPATAVSQQVTDAVGTVRGIDAKNKKITIDHDAIASLGWPAMRMRFTYTEDAPQFTDLKEGDKVSFSFIQQENISLLQSISVR</sequence>